<dbReference type="Gene3D" id="3.90.76.10">
    <property type="entry name" value="Dipeptide-binding Protein, Domain 1"/>
    <property type="match status" value="1"/>
</dbReference>
<name>X1ARY8_9ZZZZ</name>
<comment type="caution">
    <text evidence="1">The sequence shown here is derived from an EMBL/GenBank/DDBJ whole genome shotgun (WGS) entry which is preliminary data.</text>
</comment>
<sequence>SYAYVLYIIKGAKEVNTGEITDLDHIGVKAIDDYTIQFALNQPAGYFPAIAGTDTPNKAKNIQK</sequence>
<protein>
    <submittedName>
        <fullName evidence="1">Uncharacterized protein</fullName>
    </submittedName>
</protein>
<gene>
    <name evidence="1" type="ORF">S01H4_12327</name>
</gene>
<feature type="non-terminal residue" evidence="1">
    <location>
        <position position="1"/>
    </location>
</feature>
<organism evidence="1">
    <name type="scientific">marine sediment metagenome</name>
    <dbReference type="NCBI Taxonomy" id="412755"/>
    <lineage>
        <taxon>unclassified sequences</taxon>
        <taxon>metagenomes</taxon>
        <taxon>ecological metagenomes</taxon>
    </lineage>
</organism>
<accession>X1ARY8</accession>
<dbReference type="SUPFAM" id="SSF53850">
    <property type="entry name" value="Periplasmic binding protein-like II"/>
    <property type="match status" value="1"/>
</dbReference>
<reference evidence="1" key="1">
    <citation type="journal article" date="2014" name="Front. Microbiol.">
        <title>High frequency of phylogenetically diverse reductive dehalogenase-homologous genes in deep subseafloor sedimentary metagenomes.</title>
        <authorList>
            <person name="Kawai M."/>
            <person name="Futagami T."/>
            <person name="Toyoda A."/>
            <person name="Takaki Y."/>
            <person name="Nishi S."/>
            <person name="Hori S."/>
            <person name="Arai W."/>
            <person name="Tsubouchi T."/>
            <person name="Morono Y."/>
            <person name="Uchiyama I."/>
            <person name="Ito T."/>
            <person name="Fujiyama A."/>
            <person name="Inagaki F."/>
            <person name="Takami H."/>
        </authorList>
    </citation>
    <scope>NUCLEOTIDE SEQUENCE</scope>
    <source>
        <strain evidence="1">Expedition CK06-06</strain>
    </source>
</reference>
<dbReference type="AlphaFoldDB" id="X1ARY8"/>
<dbReference type="EMBL" id="BART01005211">
    <property type="protein sequence ID" value="GAG62651.1"/>
    <property type="molecule type" value="Genomic_DNA"/>
</dbReference>
<evidence type="ECO:0000313" key="1">
    <source>
        <dbReference type="EMBL" id="GAG62651.1"/>
    </source>
</evidence>
<proteinExistence type="predicted"/>